<dbReference type="PANTHER" id="PTHR30629:SF2">
    <property type="entry name" value="PROPHAGE INTEGRASE INTS-RELATED"/>
    <property type="match status" value="1"/>
</dbReference>
<evidence type="ECO:0000313" key="4">
    <source>
        <dbReference type="EMBL" id="EUK19288.1"/>
    </source>
</evidence>
<organism evidence="4 5">
    <name type="scientific">Commensalibacter papalotli</name>
    <name type="common">ex Servin-Garciduenas et al. 2014</name>
    <dbReference type="NCBI Taxonomy" id="1208583"/>
    <lineage>
        <taxon>Bacteria</taxon>
        <taxon>Pseudomonadati</taxon>
        <taxon>Pseudomonadota</taxon>
        <taxon>Alphaproteobacteria</taxon>
        <taxon>Acetobacterales</taxon>
        <taxon>Acetobacteraceae</taxon>
    </lineage>
</organism>
<dbReference type="OrthoDB" id="9795573at2"/>
<dbReference type="eggNOG" id="COG0582">
    <property type="taxonomic scope" value="Bacteria"/>
</dbReference>
<reference evidence="4 5" key="1">
    <citation type="journal article" date="2014" name="Genome Announc.">
        <title>Draft Genome Sequence of Commensalibacter papalotli MX01, a Symbiont Identified from the Guts of Overwintering Monarch Butterflies.</title>
        <authorList>
            <person name="Servin-Garciduenas L.E."/>
            <person name="Sanchez-Quinto A."/>
            <person name="Martinez-Romero E."/>
        </authorList>
    </citation>
    <scope>NUCLEOTIDE SEQUENCE [LARGE SCALE GENOMIC DNA]</scope>
    <source>
        <strain evidence="5">MX-MONARCH01</strain>
    </source>
</reference>
<dbReference type="InterPro" id="IPR038488">
    <property type="entry name" value="Integrase_DNA-bd_sf"/>
</dbReference>
<dbReference type="PANTHER" id="PTHR30629">
    <property type="entry name" value="PROPHAGE INTEGRASE"/>
    <property type="match status" value="1"/>
</dbReference>
<comment type="caution">
    <text evidence="4">The sequence shown here is derived from an EMBL/GenBank/DDBJ whole genome shotgun (WGS) entry which is preliminary data.</text>
</comment>
<dbReference type="Proteomes" id="UP000019250">
    <property type="component" value="Unassembled WGS sequence"/>
</dbReference>
<dbReference type="Pfam" id="PF13356">
    <property type="entry name" value="Arm-DNA-bind_3"/>
    <property type="match status" value="1"/>
</dbReference>
<dbReference type="AlphaFoldDB" id="W7DZ35"/>
<feature type="domain" description="Integrase DNA-binding" evidence="3">
    <location>
        <begin position="2"/>
        <end position="74"/>
    </location>
</feature>
<comment type="similarity">
    <text evidence="1">Belongs to the 'phage' integrase family.</text>
</comment>
<dbReference type="InterPro" id="IPR050808">
    <property type="entry name" value="Phage_Integrase"/>
</dbReference>
<keyword evidence="5" id="KW-1185">Reference proteome</keyword>
<name>W7DZ35_9PROT</name>
<evidence type="ECO:0000313" key="5">
    <source>
        <dbReference type="Proteomes" id="UP000019250"/>
    </source>
</evidence>
<evidence type="ECO:0000259" key="3">
    <source>
        <dbReference type="Pfam" id="PF13356"/>
    </source>
</evidence>
<protein>
    <submittedName>
        <fullName evidence="4">Bacteriophage integrase</fullName>
    </submittedName>
</protein>
<sequence>MLTDKQIKAFKPEATDKKKTDAQGLYFQVKKNGSKLWQMAYRFNGKRKVLSFGAYPLVYLAEARQVRDDAKREAGK</sequence>
<dbReference type="EMBL" id="ATSX01000001">
    <property type="protein sequence ID" value="EUK19288.1"/>
    <property type="molecule type" value="Genomic_DNA"/>
</dbReference>
<evidence type="ECO:0000256" key="1">
    <source>
        <dbReference type="ARBA" id="ARBA00008857"/>
    </source>
</evidence>
<dbReference type="GO" id="GO:0015074">
    <property type="term" value="P:DNA integration"/>
    <property type="evidence" value="ECO:0007669"/>
    <property type="project" value="UniProtKB-KW"/>
</dbReference>
<keyword evidence="2" id="KW-0229">DNA integration</keyword>
<dbReference type="InterPro" id="IPR025166">
    <property type="entry name" value="Integrase_DNA_bind_dom"/>
</dbReference>
<evidence type="ECO:0000256" key="2">
    <source>
        <dbReference type="ARBA" id="ARBA00022908"/>
    </source>
</evidence>
<accession>W7DZ35</accession>
<proteinExistence type="inferred from homology"/>
<gene>
    <name evidence="4" type="ORF">COMX_06040</name>
</gene>
<dbReference type="RefSeq" id="WP_051461917.1">
    <property type="nucleotide sequence ID" value="NZ_ATSX01000001.1"/>
</dbReference>
<dbReference type="Gene3D" id="3.30.160.390">
    <property type="entry name" value="Integrase, DNA-binding domain"/>
    <property type="match status" value="1"/>
</dbReference>